<evidence type="ECO:0000313" key="2">
    <source>
        <dbReference type="EMBL" id="PHM52423.1"/>
    </source>
</evidence>
<dbReference type="Proteomes" id="UP000225433">
    <property type="component" value="Unassembled WGS sequence"/>
</dbReference>
<proteinExistence type="predicted"/>
<dbReference type="RefSeq" id="WP_099139932.1">
    <property type="nucleotide sequence ID" value="NZ_CAWNQJ010000123.1"/>
</dbReference>
<gene>
    <name evidence="2" type="ORF">Xhom_04501</name>
</gene>
<reference evidence="1" key="1">
    <citation type="journal article" date="2017" name="J. Invertebr. Pathol.">
        <title>Identification and bacterial characteristics of Xenorhabdus hominickii ANU101 from an entomopathogenic nematode, Steinernema monticolum.</title>
        <authorList>
            <person name="Park Y."/>
            <person name="Kang S."/>
            <person name="Sadekuzzaman M."/>
            <person name="Kim H."/>
            <person name="Jung J.K."/>
            <person name="Kim Y."/>
        </authorList>
    </citation>
    <scope>NUCLEOTIDE SEQUENCE</scope>
    <source>
        <strain evidence="1">ANU101</strain>
        <plasmid evidence="1">unnamed1</plasmid>
    </source>
</reference>
<geneLocation type="plasmid" evidence="1">
    <name>unnamed1</name>
</geneLocation>
<accession>A0A1V0M401</accession>
<dbReference type="EMBL" id="NJAI01000009">
    <property type="protein sequence ID" value="PHM52423.1"/>
    <property type="molecule type" value="Genomic_DNA"/>
</dbReference>
<sequence>MATLSKSLIASSVASTLSLYASNLEQIQQRLSSVEKLSSAEKKELQAAQTKVKYFTGLSALITTNNKAVSALYYIVMNAKQDPADLLKEIATNSYSLNKFGFIIKSIADGFYNYDISDMSASNIIAILDFIKADKIKFSMREYRAVMGEYKKQIDRDIDDGFTQTNQALKLCERMGIVSYTGGKISAGYGEYKINSENELVKYLKSIFVKDKATQKKLDLAVTE</sequence>
<protein>
    <submittedName>
        <fullName evidence="1">Uncharacterized protein</fullName>
    </submittedName>
</protein>
<evidence type="ECO:0000313" key="3">
    <source>
        <dbReference type="Proteomes" id="UP000225433"/>
    </source>
</evidence>
<organism evidence="1">
    <name type="scientific">Xenorhabdus hominickii</name>
    <dbReference type="NCBI Taxonomy" id="351679"/>
    <lineage>
        <taxon>Bacteria</taxon>
        <taxon>Pseudomonadati</taxon>
        <taxon>Pseudomonadota</taxon>
        <taxon>Gammaproteobacteria</taxon>
        <taxon>Enterobacterales</taxon>
        <taxon>Morganellaceae</taxon>
        <taxon>Xenorhabdus</taxon>
    </lineage>
</organism>
<dbReference type="EMBL" id="KX517798">
    <property type="protein sequence ID" value="ARD69592.1"/>
    <property type="molecule type" value="Genomic_DNA"/>
</dbReference>
<evidence type="ECO:0000313" key="1">
    <source>
        <dbReference type="EMBL" id="ARD69592.1"/>
    </source>
</evidence>
<reference evidence="2 3" key="2">
    <citation type="journal article" date="2017" name="Nat. Microbiol.">
        <title>Natural product diversity associated with the nematode symbionts Photorhabdus and Xenorhabdus.</title>
        <authorList>
            <person name="Tobias N.J."/>
            <person name="Wolff H."/>
            <person name="Djahanschiri B."/>
            <person name="Grundmann F."/>
            <person name="Kronenwerth M."/>
            <person name="Shi Y.M."/>
            <person name="Simonyi S."/>
            <person name="Grun P."/>
            <person name="Shapiro-Ilan D."/>
            <person name="Pidot S.J."/>
            <person name="Stinear T.P."/>
            <person name="Ebersberger I."/>
            <person name="Bode H.B."/>
        </authorList>
    </citation>
    <scope>NUCLEOTIDE SEQUENCE [LARGE SCALE GENOMIC DNA]</scope>
    <source>
        <strain evidence="2 3">DSM 17903</strain>
    </source>
</reference>
<name>A0A1V0M401_XENHO</name>
<keyword evidence="1" id="KW-0614">Plasmid</keyword>
<dbReference type="AlphaFoldDB" id="A0A1V0M401"/>